<dbReference type="InterPro" id="IPR032062">
    <property type="entry name" value="DUF4803"/>
</dbReference>
<reference evidence="1" key="1">
    <citation type="submission" date="2025-05" db="UniProtKB">
        <authorList>
            <consortium name="RefSeq"/>
        </authorList>
    </citation>
    <scope>NUCLEOTIDE SEQUENCE [LARGE SCALE GENOMIC DNA]</scope>
</reference>
<name>A0ABM4TS80_DROSZ</name>
<gene>
    <name evidence="2" type="primary">LOC108010650</name>
</gene>
<dbReference type="PANTHER" id="PTHR47890">
    <property type="entry name" value="LD24308P"/>
    <property type="match status" value="1"/>
</dbReference>
<keyword evidence="1" id="KW-1185">Reference proteome</keyword>
<protein>
    <submittedName>
        <fullName evidence="2">Uncharacterized protein</fullName>
    </submittedName>
</protein>
<proteinExistence type="predicted"/>
<dbReference type="Proteomes" id="UP001652628">
    <property type="component" value="Chromosome 2L"/>
</dbReference>
<organism evidence="1 2">
    <name type="scientific">Drosophila suzukii</name>
    <name type="common">Spotted-wing drosophila fruit fly</name>
    <dbReference type="NCBI Taxonomy" id="28584"/>
    <lineage>
        <taxon>Eukaryota</taxon>
        <taxon>Metazoa</taxon>
        <taxon>Ecdysozoa</taxon>
        <taxon>Arthropoda</taxon>
        <taxon>Hexapoda</taxon>
        <taxon>Insecta</taxon>
        <taxon>Pterygota</taxon>
        <taxon>Neoptera</taxon>
        <taxon>Endopterygota</taxon>
        <taxon>Diptera</taxon>
        <taxon>Brachycera</taxon>
        <taxon>Muscomorpha</taxon>
        <taxon>Ephydroidea</taxon>
        <taxon>Drosophilidae</taxon>
        <taxon>Drosophila</taxon>
        <taxon>Sophophora</taxon>
    </lineage>
</organism>
<dbReference type="GeneID" id="108010650"/>
<dbReference type="Pfam" id="PF16061">
    <property type="entry name" value="DUF4803"/>
    <property type="match status" value="2"/>
</dbReference>
<accession>A0ABM4TS80</accession>
<dbReference type="PANTHER" id="PTHR47890:SF1">
    <property type="entry name" value="LD24308P"/>
    <property type="match status" value="1"/>
</dbReference>
<evidence type="ECO:0000313" key="1">
    <source>
        <dbReference type="Proteomes" id="UP001652628"/>
    </source>
</evidence>
<dbReference type="RefSeq" id="XP_070852831.1">
    <property type="nucleotide sequence ID" value="XM_070996730.1"/>
</dbReference>
<evidence type="ECO:0000313" key="2">
    <source>
        <dbReference type="RefSeq" id="XP_070852831.1"/>
    </source>
</evidence>
<reference evidence="2" key="2">
    <citation type="submission" date="2025-08" db="UniProtKB">
        <authorList>
            <consortium name="RefSeq"/>
        </authorList>
    </citation>
    <scope>IDENTIFICATION</scope>
</reference>
<sequence length="1258" mass="145785">MLLTFQKPTEGKQNFNFMNEEEMLHLGKIYKQIDRLNNLNVVQHRYGPAFALRSGYLTDFYHEEGWISELYEDMRRYETMKFENDTQINLAEAQLSTGRNQYLQLIENIYLKLFKDNLIGYLARGNQLWYISTCETPQSPQQFLYTLYVDYILLELKAHALVEWSWMLLRKFGKGGSIEEEKATREAYQRRTPGTLPKIKDLMSQADRSVWRCDPRQHKAGVTYEEVTRLLQGYVENEVDLNSDGTCRRDCGYYSSSRSEGCFDNKFCSEQPKCAGGVYDCRYVESDMQICQADKDSNRRYEFIQYESGLVHGQKGSCYTWLNRVKSWNRWIFQECSYCVCLCDDQSPKSDRFFNLRRVIADVEKNRIVTGLRFVKSNRIFHLQIQEGELLPLGVINESTLQWKPVDTYTISDEDVKQNVDFHMLSFEKRSINLGKVEANNNSVVTGLRFQVIGTHLQLEAQFSRVDFENGKLIEPNTTSFWLSGNNDEPRKKISLKDAQVPTRSSDSSIPYPSDNQYIEFTNTGFDQDAAQTTVPYIDIQEVVSEPVVPLSGIGVYFKGSDGYGGYLAPKIITYDFTPYVQVPSWESLNFKSPEYQNNGSDRSKSLSCYQFIGESPQKNCYLLFASKSFNVAQFIPYKKKMKCGNILYLSMLLAFLNQTEANKNYNFMDDKEMLHLSETFKQIDRLEHLNVVQHRHVAAFAIGSNDYVNESIPCVRDMIDIYTTIQRISRHYPYLKKFEMDRFENITQINMAEVQVSNKEDENLHAMEMINLKLFGKDDLMGQLARGNQQLQLFTCKTPQSPQQFLYTFYVDYILLELKAHALVEWSWMLLRKFGKGGSIEEEKASREAYQRRTPGTLPRIKDLMSQADRSVWRCDPRQHKAGVTYEEVTRLLQGYVENEVDLNSDGTCRRDCGYYSSSRSEGCFDNKFCSEQPKCAGGVYDCRYVESDMQICQADKDSNRRYEFIQYESGLVHGQKGSCYTWLNRVKSWNRWIFQECSYCVCLCDDQTTQSDRFFNLRPVIADVDNNRVVTGLRFVKSNRIFHLQIQEGELLPLGVINEATLQWKPVDTYTISDEDVKQNVDFHMLTFEKRSINLGNVEAKNNSVVTGLRFQVVGNHLQLEARFRRVDFEKGKLIEPETTSFWLSGSNDEPREKISLKDAQVTTRSSVPSIPYPSDNQYIEFTNTGFDQDAAQTTVPYIDIQEVVSEPMVPLSGIGVYYKSRDGYGGFLAPKIITYDFTPYVEVPTWKLLNSKKPE</sequence>